<dbReference type="CDD" id="cd09294">
    <property type="entry name" value="SmpB"/>
    <property type="match status" value="1"/>
</dbReference>
<comment type="similarity">
    <text evidence="3">Belongs to the SmpB family.</text>
</comment>
<evidence type="ECO:0000256" key="2">
    <source>
        <dbReference type="ARBA" id="ARBA00022884"/>
    </source>
</evidence>
<dbReference type="InterPro" id="IPR020081">
    <property type="entry name" value="SsrA-bd_prot_CS"/>
</dbReference>
<dbReference type="NCBIfam" id="NF003843">
    <property type="entry name" value="PRK05422.1"/>
    <property type="match status" value="1"/>
</dbReference>
<protein>
    <recommendedName>
        <fullName evidence="3">SsrA-binding protein</fullName>
    </recommendedName>
    <alternativeName>
        <fullName evidence="3">Small protein B</fullName>
    </alternativeName>
</protein>
<comment type="function">
    <text evidence="3">Required for rescue of stalled ribosomes mediated by trans-translation. Binds to transfer-messenger RNA (tmRNA), required for stable association of tmRNA with ribosomes. tmRNA and SmpB together mimic tRNA shape, replacing the anticodon stem-loop with SmpB. tmRNA is encoded by the ssrA gene; the 2 termini fold to resemble tRNA(Ala) and it encodes a 'tag peptide', a short internal open reading frame. During trans-translation Ala-aminoacylated tmRNA acts like a tRNA, entering the A-site of stalled ribosomes, displacing the stalled mRNA. The ribosome then switches to translate the ORF on the tmRNA; the nascent peptide is terminated with the 'tag peptide' encoded by the tmRNA and targeted for degradation. The ribosome is freed to recommence translation, which seems to be the essential function of trans-translation.</text>
</comment>
<dbReference type="SUPFAM" id="SSF74982">
    <property type="entry name" value="Small protein B (SmpB)"/>
    <property type="match status" value="1"/>
</dbReference>
<dbReference type="Proteomes" id="UP001431572">
    <property type="component" value="Chromosome 1"/>
</dbReference>
<evidence type="ECO:0000256" key="3">
    <source>
        <dbReference type="HAMAP-Rule" id="MF_00023"/>
    </source>
</evidence>
<comment type="subcellular location">
    <subcellularLocation>
        <location evidence="3">Cytoplasm</location>
    </subcellularLocation>
    <text evidence="3">The tmRNA-SmpB complex associates with stalled 70S ribosomes.</text>
</comment>
<gene>
    <name evidence="3 4" type="primary">smpB</name>
    <name evidence="4" type="ORF">HXX08_05020</name>
    <name evidence="5" type="ORF">OZ401_000352</name>
</gene>
<dbReference type="Proteomes" id="UP000521676">
    <property type="component" value="Unassembled WGS sequence"/>
</dbReference>
<organism evidence="4 6">
    <name type="scientific">Candidatus Chlorohelix allophototropha</name>
    <dbReference type="NCBI Taxonomy" id="3003348"/>
    <lineage>
        <taxon>Bacteria</taxon>
        <taxon>Bacillati</taxon>
        <taxon>Chloroflexota</taxon>
        <taxon>Chloroflexia</taxon>
        <taxon>Candidatus Chloroheliales</taxon>
        <taxon>Candidatus Chloroheliaceae</taxon>
        <taxon>Candidatus Chlorohelix</taxon>
    </lineage>
</organism>
<dbReference type="GO" id="GO:0070930">
    <property type="term" value="P:trans-translation-dependent protein tagging"/>
    <property type="evidence" value="ECO:0007669"/>
    <property type="project" value="TreeGrafter"/>
</dbReference>
<dbReference type="RefSeq" id="WP_341468997.1">
    <property type="nucleotide sequence ID" value="NZ_CP128399.1"/>
</dbReference>
<dbReference type="EMBL" id="JACATZ010000001">
    <property type="protein sequence ID" value="NWJ45225.1"/>
    <property type="molecule type" value="Genomic_DNA"/>
</dbReference>
<dbReference type="PANTHER" id="PTHR30308">
    <property type="entry name" value="TMRNA-BINDING COMPONENT OF TRANS-TRANSLATION TAGGING COMPLEX"/>
    <property type="match status" value="1"/>
</dbReference>
<evidence type="ECO:0000256" key="1">
    <source>
        <dbReference type="ARBA" id="ARBA00022490"/>
    </source>
</evidence>
<keyword evidence="1 3" id="KW-0963">Cytoplasm</keyword>
<reference evidence="5" key="2">
    <citation type="journal article" date="2024" name="Nature">
        <title>Anoxygenic phototroph of the Chloroflexota uses a type I reaction centre.</title>
        <authorList>
            <person name="Tsuji J.M."/>
            <person name="Shaw N.A."/>
            <person name="Nagashima S."/>
            <person name="Venkiteswaran J.J."/>
            <person name="Schiff S.L."/>
            <person name="Watanabe T."/>
            <person name="Fukui M."/>
            <person name="Hanada S."/>
            <person name="Tank M."/>
            <person name="Neufeld J.D."/>
        </authorList>
    </citation>
    <scope>NUCLEOTIDE SEQUENCE</scope>
    <source>
        <strain evidence="5">L227-S17</strain>
    </source>
</reference>
<keyword evidence="2 3" id="KW-0694">RNA-binding</keyword>
<dbReference type="GO" id="GO:0070929">
    <property type="term" value="P:trans-translation"/>
    <property type="evidence" value="ECO:0007669"/>
    <property type="project" value="UniProtKB-UniRule"/>
</dbReference>
<dbReference type="AlphaFoldDB" id="A0A8T7M326"/>
<accession>A0A8T7M326</accession>
<evidence type="ECO:0000313" key="7">
    <source>
        <dbReference type="Proteomes" id="UP001431572"/>
    </source>
</evidence>
<dbReference type="HAMAP" id="MF_00023">
    <property type="entry name" value="SmpB"/>
    <property type="match status" value="1"/>
</dbReference>
<dbReference type="InterPro" id="IPR000037">
    <property type="entry name" value="SsrA-bd_prot"/>
</dbReference>
<dbReference type="EMBL" id="CP128399">
    <property type="protein sequence ID" value="WJW67101.1"/>
    <property type="molecule type" value="Genomic_DNA"/>
</dbReference>
<evidence type="ECO:0000313" key="4">
    <source>
        <dbReference type="EMBL" id="NWJ45225.1"/>
    </source>
</evidence>
<name>A0A8T7M326_9CHLR</name>
<dbReference type="Gene3D" id="2.40.280.10">
    <property type="match status" value="1"/>
</dbReference>
<dbReference type="InterPro" id="IPR023620">
    <property type="entry name" value="SmpB"/>
</dbReference>
<sequence>MAGSGGATKAKEEDVRVKEVAGNRKAYHDFFVEEKYEAGIELQGTEIKSVRDGRVTLKDGYVRIEHGEAWLWNIHISAYTHAGKFFQHDPIRKRRLLLHKSEIIRLAMKTQAQGYTLIPLRMYLKKGRAKIEIGLARGKKLYDKRDALAERDANLEIQRAIRERY</sequence>
<evidence type="ECO:0000313" key="5">
    <source>
        <dbReference type="EMBL" id="WJW67101.1"/>
    </source>
</evidence>
<evidence type="ECO:0000313" key="6">
    <source>
        <dbReference type="Proteomes" id="UP000521676"/>
    </source>
</evidence>
<proteinExistence type="inferred from homology"/>
<reference evidence="4 6" key="1">
    <citation type="submission" date="2020-06" db="EMBL/GenBank/DDBJ databases">
        <title>Anoxygenic phototrophic Chloroflexota member uses a Type I reaction center.</title>
        <authorList>
            <person name="Tsuji J.M."/>
            <person name="Shaw N.A."/>
            <person name="Nagashima S."/>
            <person name="Venkiteswaran J."/>
            <person name="Schiff S.L."/>
            <person name="Hanada S."/>
            <person name="Tank M."/>
            <person name="Neufeld J.D."/>
        </authorList>
    </citation>
    <scope>NUCLEOTIDE SEQUENCE [LARGE SCALE GENOMIC DNA]</scope>
    <source>
        <strain evidence="4">L227-S17</strain>
    </source>
</reference>
<dbReference type="Pfam" id="PF01668">
    <property type="entry name" value="SmpB"/>
    <property type="match status" value="1"/>
</dbReference>
<dbReference type="PROSITE" id="PS01317">
    <property type="entry name" value="SSRP"/>
    <property type="match status" value="1"/>
</dbReference>
<keyword evidence="7" id="KW-1185">Reference proteome</keyword>
<dbReference type="PANTHER" id="PTHR30308:SF2">
    <property type="entry name" value="SSRA-BINDING PROTEIN"/>
    <property type="match status" value="1"/>
</dbReference>
<dbReference type="NCBIfam" id="TIGR00086">
    <property type="entry name" value="smpB"/>
    <property type="match status" value="1"/>
</dbReference>
<dbReference type="GO" id="GO:0005829">
    <property type="term" value="C:cytosol"/>
    <property type="evidence" value="ECO:0007669"/>
    <property type="project" value="TreeGrafter"/>
</dbReference>
<dbReference type="GO" id="GO:0003723">
    <property type="term" value="F:RNA binding"/>
    <property type="evidence" value="ECO:0007669"/>
    <property type="project" value="UniProtKB-UniRule"/>
</dbReference>